<reference evidence="4" key="2">
    <citation type="submission" date="2021-04" db="EMBL/GenBank/DDBJ databases">
        <authorList>
            <person name="Gilroy R."/>
        </authorList>
    </citation>
    <scope>NUCLEOTIDE SEQUENCE</scope>
    <source>
        <strain evidence="4">CHK180-15479</strain>
    </source>
</reference>
<evidence type="ECO:0000313" key="4">
    <source>
        <dbReference type="EMBL" id="HJC06849.1"/>
    </source>
</evidence>
<dbReference type="Gene3D" id="2.10.270.10">
    <property type="entry name" value="Cholin Binding"/>
    <property type="match status" value="1"/>
</dbReference>
<feature type="repeat" description="Cell wall-binding" evidence="2">
    <location>
        <begin position="254"/>
        <end position="273"/>
    </location>
</feature>
<proteinExistence type="predicted"/>
<dbReference type="Proteomes" id="UP000823910">
    <property type="component" value="Unassembled WGS sequence"/>
</dbReference>
<protein>
    <recommendedName>
        <fullName evidence="6">Cell wall binding repeat-containing protein</fullName>
    </recommendedName>
</protein>
<organism evidence="4 5">
    <name type="scientific">Candidatus Enterocloster excrementipullorum</name>
    <dbReference type="NCBI Taxonomy" id="2838559"/>
    <lineage>
        <taxon>Bacteria</taxon>
        <taxon>Bacillati</taxon>
        <taxon>Bacillota</taxon>
        <taxon>Clostridia</taxon>
        <taxon>Lachnospirales</taxon>
        <taxon>Lachnospiraceae</taxon>
        <taxon>Enterocloster</taxon>
    </lineage>
</organism>
<dbReference type="SUPFAM" id="SSF69360">
    <property type="entry name" value="Cell wall binding repeat"/>
    <property type="match status" value="1"/>
</dbReference>
<evidence type="ECO:0008006" key="6">
    <source>
        <dbReference type="Google" id="ProtNLM"/>
    </source>
</evidence>
<dbReference type="PROSITE" id="PS51170">
    <property type="entry name" value="CW"/>
    <property type="match status" value="1"/>
</dbReference>
<evidence type="ECO:0000256" key="1">
    <source>
        <dbReference type="ARBA" id="ARBA00022737"/>
    </source>
</evidence>
<accession>A0A9D2SIV8</accession>
<comment type="caution">
    <text evidence="4">The sequence shown here is derived from an EMBL/GenBank/DDBJ whole genome shotgun (WGS) entry which is preliminary data.</text>
</comment>
<evidence type="ECO:0000256" key="2">
    <source>
        <dbReference type="PROSITE-ProRule" id="PRU00591"/>
    </source>
</evidence>
<feature type="signal peptide" evidence="3">
    <location>
        <begin position="1"/>
        <end position="25"/>
    </location>
</feature>
<evidence type="ECO:0000313" key="5">
    <source>
        <dbReference type="Proteomes" id="UP000823910"/>
    </source>
</evidence>
<dbReference type="InterPro" id="IPR018337">
    <property type="entry name" value="Cell_wall/Cho-bd_repeat"/>
</dbReference>
<dbReference type="Pfam" id="PF01473">
    <property type="entry name" value="Choline_bind_1"/>
    <property type="match status" value="1"/>
</dbReference>
<keyword evidence="3" id="KW-0732">Signal</keyword>
<reference evidence="4" key="1">
    <citation type="journal article" date="2021" name="PeerJ">
        <title>Extensive microbial diversity within the chicken gut microbiome revealed by metagenomics and culture.</title>
        <authorList>
            <person name="Gilroy R."/>
            <person name="Ravi A."/>
            <person name="Getino M."/>
            <person name="Pursley I."/>
            <person name="Horton D.L."/>
            <person name="Alikhan N.F."/>
            <person name="Baker D."/>
            <person name="Gharbi K."/>
            <person name="Hall N."/>
            <person name="Watson M."/>
            <person name="Adriaenssens E.M."/>
            <person name="Foster-Nyarko E."/>
            <person name="Jarju S."/>
            <person name="Secka A."/>
            <person name="Antonio M."/>
            <person name="Oren A."/>
            <person name="Chaudhuri R.R."/>
            <person name="La Ragione R."/>
            <person name="Hildebrand F."/>
            <person name="Pallen M.J."/>
        </authorList>
    </citation>
    <scope>NUCLEOTIDE SEQUENCE</scope>
    <source>
        <strain evidence="4">CHK180-15479</strain>
    </source>
</reference>
<name>A0A9D2SIV8_9FIRM</name>
<sequence length="314" mass="35520">MIKRGWFLLLTVLLLSVGICLSAHAEEEQDKAITYVTLEFSWDKAPKGGDLVGKVYASSSDRQFVIEGVDYVKRDDTWIFGERPVVEVALSAKSGYYFSDLSRGDFHISGCSAKYKSVDMDSDESYLTLQVYFNKIDGSLPATTAASWIGTSASWDEVGGCRGYNVKLYRDNILLATISTTATAYDFASYINNEGIYSFQVQPIGFYRTQAGPWVVGEDNYTMTQEEACFSDNGTWTTTSAGRRFVYKNGAYPTNSWRYIEDEWYYFDSEGYMVTKCYVKSPGEGLYCWIGADGTWDSKKDTAEPNRSRYEIYY</sequence>
<feature type="chain" id="PRO_5039108871" description="Cell wall binding repeat-containing protein" evidence="3">
    <location>
        <begin position="26"/>
        <end position="314"/>
    </location>
</feature>
<dbReference type="EMBL" id="DWWT01000063">
    <property type="protein sequence ID" value="HJC06849.1"/>
    <property type="molecule type" value="Genomic_DNA"/>
</dbReference>
<evidence type="ECO:0000256" key="3">
    <source>
        <dbReference type="SAM" id="SignalP"/>
    </source>
</evidence>
<dbReference type="AlphaFoldDB" id="A0A9D2SIV8"/>
<gene>
    <name evidence="4" type="ORF">H9704_11970</name>
</gene>
<keyword evidence="1" id="KW-0677">Repeat</keyword>